<keyword evidence="3" id="KW-1185">Reference proteome</keyword>
<comment type="caution">
    <text evidence="2">The sequence shown here is derived from an EMBL/GenBank/DDBJ whole genome shotgun (WGS) entry which is preliminary data.</text>
</comment>
<protein>
    <submittedName>
        <fullName evidence="2">Type II secretion system protein F</fullName>
    </submittedName>
</protein>
<evidence type="ECO:0000313" key="3">
    <source>
        <dbReference type="Proteomes" id="UP000048965"/>
    </source>
</evidence>
<keyword evidence="1" id="KW-0472">Membrane</keyword>
<reference evidence="2 3" key="2">
    <citation type="journal article" date="2015" name="Stand. Genomic Sci.">
        <title>Draft genome sequence of marine-derived Streptomyces sp. TP-A0598, a producer of anti-MRSA antibiotic lydicamycins.</title>
        <authorList>
            <person name="Komaki H."/>
            <person name="Ichikawa N."/>
            <person name="Hosoyama A."/>
            <person name="Fujita N."/>
            <person name="Igarashi Y."/>
        </authorList>
    </citation>
    <scope>NUCLEOTIDE SEQUENCE [LARGE SCALE GENOMIC DNA]</scope>
    <source>
        <strain evidence="2 3">NBRC 110027</strain>
    </source>
</reference>
<organism evidence="2 3">
    <name type="scientific">Streptomyces lydicamycinicus</name>
    <dbReference type="NCBI Taxonomy" id="1546107"/>
    <lineage>
        <taxon>Bacteria</taxon>
        <taxon>Bacillati</taxon>
        <taxon>Actinomycetota</taxon>
        <taxon>Actinomycetes</taxon>
        <taxon>Kitasatosporales</taxon>
        <taxon>Streptomycetaceae</taxon>
        <taxon>Streptomyces</taxon>
    </lineage>
</organism>
<dbReference type="AlphaFoldDB" id="A0A0P4R031"/>
<dbReference type="RefSeq" id="WP_042147884.1">
    <property type="nucleotide sequence ID" value="NZ_BBNO01000001.1"/>
</dbReference>
<gene>
    <name evidence="2" type="ORF">TPA0598_01_04200</name>
</gene>
<keyword evidence="1" id="KW-1133">Transmembrane helix</keyword>
<evidence type="ECO:0000313" key="2">
    <source>
        <dbReference type="EMBL" id="GAO06049.1"/>
    </source>
</evidence>
<dbReference type="Proteomes" id="UP000048965">
    <property type="component" value="Unassembled WGS sequence"/>
</dbReference>
<proteinExistence type="predicted"/>
<keyword evidence="1" id="KW-0812">Transmembrane</keyword>
<evidence type="ECO:0000256" key="1">
    <source>
        <dbReference type="SAM" id="Phobius"/>
    </source>
</evidence>
<name>A0A0P4R031_9ACTN</name>
<accession>A0A0P4R031</accession>
<dbReference type="EMBL" id="BBNO01000001">
    <property type="protein sequence ID" value="GAO06049.1"/>
    <property type="molecule type" value="Genomic_DNA"/>
</dbReference>
<sequence>MADDLVQGWDDEAEYHAAVGCSWLVIVIALVCVGVVIGVALVGVFGVFGASEVLSIISG</sequence>
<reference evidence="3" key="1">
    <citation type="submission" date="2014-09" db="EMBL/GenBank/DDBJ databases">
        <title>Whole genome shotgun sequence of Streptomyces sp. NBRC 110027.</title>
        <authorList>
            <person name="Komaki H."/>
            <person name="Ichikawa N."/>
            <person name="Katano-Makiyama Y."/>
            <person name="Hosoyama A."/>
            <person name="Hashimoto M."/>
            <person name="Uohara A."/>
            <person name="Kitahashi Y."/>
            <person name="Ohji S."/>
            <person name="Kimura A."/>
            <person name="Yamazoe A."/>
            <person name="Igarashi Y."/>
            <person name="Fujita N."/>
        </authorList>
    </citation>
    <scope>NUCLEOTIDE SEQUENCE [LARGE SCALE GENOMIC DNA]</scope>
    <source>
        <strain evidence="3">NBRC 110027</strain>
    </source>
</reference>
<feature type="transmembrane region" description="Helical" evidence="1">
    <location>
        <begin position="23"/>
        <end position="48"/>
    </location>
</feature>